<dbReference type="InterPro" id="IPR036188">
    <property type="entry name" value="FAD/NAD-bd_sf"/>
</dbReference>
<dbReference type="AlphaFoldDB" id="A0A9Y2IGP0"/>
<dbReference type="RefSeq" id="WP_285968762.1">
    <property type="nucleotide sequence ID" value="NZ_CP127294.1"/>
</dbReference>
<protein>
    <submittedName>
        <fullName evidence="1">GMC oxidoreductase</fullName>
    </submittedName>
</protein>
<reference evidence="1 2" key="1">
    <citation type="submission" date="2023-06" db="EMBL/GenBank/DDBJ databases">
        <authorList>
            <person name="Oyuntsetseg B."/>
            <person name="Kim S.B."/>
        </authorList>
    </citation>
    <scope>NUCLEOTIDE SEQUENCE [LARGE SCALE GENOMIC DNA]</scope>
    <source>
        <strain evidence="1 2">2-15</strain>
    </source>
</reference>
<accession>A0A9Y2IGP0</accession>
<dbReference type="EMBL" id="CP127294">
    <property type="protein sequence ID" value="WIX78028.1"/>
    <property type="molecule type" value="Genomic_DNA"/>
</dbReference>
<gene>
    <name evidence="1" type="ORF">QRX50_42655</name>
</gene>
<dbReference type="KEGG" id="acab:QRX50_42655"/>
<evidence type="ECO:0000313" key="1">
    <source>
        <dbReference type="EMBL" id="WIX78028.1"/>
    </source>
</evidence>
<dbReference type="Proteomes" id="UP001236014">
    <property type="component" value="Chromosome"/>
</dbReference>
<dbReference type="SUPFAM" id="SSF51905">
    <property type="entry name" value="FAD/NAD(P)-binding domain"/>
    <property type="match status" value="1"/>
</dbReference>
<name>A0A9Y2IGP0_9PSEU</name>
<organism evidence="1 2">
    <name type="scientific">Amycolatopsis carbonis</name>
    <dbReference type="NCBI Taxonomy" id="715471"/>
    <lineage>
        <taxon>Bacteria</taxon>
        <taxon>Bacillati</taxon>
        <taxon>Actinomycetota</taxon>
        <taxon>Actinomycetes</taxon>
        <taxon>Pseudonocardiales</taxon>
        <taxon>Pseudonocardiaceae</taxon>
        <taxon>Amycolatopsis</taxon>
    </lineage>
</organism>
<proteinExistence type="predicted"/>
<sequence length="35" mass="3696">MADASVMPAPVSANTNATVYAIAERPAELIRTARH</sequence>
<dbReference type="Gene3D" id="3.50.50.60">
    <property type="entry name" value="FAD/NAD(P)-binding domain"/>
    <property type="match status" value="1"/>
</dbReference>
<evidence type="ECO:0000313" key="2">
    <source>
        <dbReference type="Proteomes" id="UP001236014"/>
    </source>
</evidence>
<keyword evidence="2" id="KW-1185">Reference proteome</keyword>